<dbReference type="KEGG" id="mtm:MYCTH_2307128"/>
<keyword evidence="1" id="KW-1133">Transmembrane helix</keyword>
<organism evidence="2 3">
    <name type="scientific">Thermothelomyces thermophilus (strain ATCC 42464 / BCRC 31852 / DSM 1799)</name>
    <name type="common">Sporotrichum thermophile</name>
    <dbReference type="NCBI Taxonomy" id="573729"/>
    <lineage>
        <taxon>Eukaryota</taxon>
        <taxon>Fungi</taxon>
        <taxon>Dikarya</taxon>
        <taxon>Ascomycota</taxon>
        <taxon>Pezizomycotina</taxon>
        <taxon>Sordariomycetes</taxon>
        <taxon>Sordariomycetidae</taxon>
        <taxon>Sordariales</taxon>
        <taxon>Chaetomiaceae</taxon>
        <taxon>Thermothelomyces</taxon>
    </lineage>
</organism>
<dbReference type="RefSeq" id="XP_003664374.1">
    <property type="nucleotide sequence ID" value="XM_003664326.1"/>
</dbReference>
<reference evidence="2 3" key="1">
    <citation type="journal article" date="2011" name="Nat. Biotechnol.">
        <title>Comparative genomic analysis of the thermophilic biomass-degrading fungi Myceliophthora thermophila and Thielavia terrestris.</title>
        <authorList>
            <person name="Berka R.M."/>
            <person name="Grigoriev I.V."/>
            <person name="Otillar R."/>
            <person name="Salamov A."/>
            <person name="Grimwood J."/>
            <person name="Reid I."/>
            <person name="Ishmael N."/>
            <person name="John T."/>
            <person name="Darmond C."/>
            <person name="Moisan M.-C."/>
            <person name="Henrissat B."/>
            <person name="Coutinho P.M."/>
            <person name="Lombard V."/>
            <person name="Natvig D.O."/>
            <person name="Lindquist E."/>
            <person name="Schmutz J."/>
            <person name="Lucas S."/>
            <person name="Harris P."/>
            <person name="Powlowski J."/>
            <person name="Bellemare A."/>
            <person name="Taylor D."/>
            <person name="Butler G."/>
            <person name="de Vries R.P."/>
            <person name="Allijn I.E."/>
            <person name="van den Brink J."/>
            <person name="Ushinsky S."/>
            <person name="Storms R."/>
            <person name="Powell A.J."/>
            <person name="Paulsen I.T."/>
            <person name="Elbourne L.D.H."/>
            <person name="Baker S.E."/>
            <person name="Magnuson J."/>
            <person name="LaBoissiere S."/>
            <person name="Clutterbuck A.J."/>
            <person name="Martinez D."/>
            <person name="Wogulis M."/>
            <person name="de Leon A.L."/>
            <person name="Rey M.W."/>
            <person name="Tsang A."/>
        </authorList>
    </citation>
    <scope>NUCLEOTIDE SEQUENCE [LARGE SCALE GENOMIC DNA]</scope>
    <source>
        <strain evidence="3">ATCC 42464 / BCRC 31852 / DSM 1799</strain>
    </source>
</reference>
<dbReference type="HOGENOM" id="CLU_2484891_0_0_1"/>
<dbReference type="EMBL" id="CP003005">
    <property type="protein sequence ID" value="AEO59129.1"/>
    <property type="molecule type" value="Genomic_DNA"/>
</dbReference>
<name>G2QFA0_THET4</name>
<dbReference type="Proteomes" id="UP000007322">
    <property type="component" value="Chromosome 4"/>
</dbReference>
<dbReference type="GeneID" id="11514239"/>
<dbReference type="AlphaFoldDB" id="G2QFA0"/>
<dbReference type="InParanoid" id="G2QFA0"/>
<dbReference type="VEuPathDB" id="FungiDB:MYCTH_2307128"/>
<gene>
    <name evidence="2" type="ORF">MYCTH_2307128</name>
</gene>
<feature type="transmembrane region" description="Helical" evidence="1">
    <location>
        <begin position="12"/>
        <end position="37"/>
    </location>
</feature>
<proteinExistence type="predicted"/>
<evidence type="ECO:0000313" key="2">
    <source>
        <dbReference type="EMBL" id="AEO59129.1"/>
    </source>
</evidence>
<keyword evidence="1" id="KW-0812">Transmembrane</keyword>
<accession>G2QFA0</accession>
<keyword evidence="1" id="KW-0472">Membrane</keyword>
<keyword evidence="3" id="KW-1185">Reference proteome</keyword>
<protein>
    <submittedName>
        <fullName evidence="2">Uncharacterized protein</fullName>
    </submittedName>
</protein>
<sequence>MPRGCEGNIPAVCLCAWMCVVIIPPMACHVVLCWLMPMFPPQVDTREVYGRTVCKLRVDCRCSSSEKHPNHPTPPKSAFSLCAYLTS</sequence>
<evidence type="ECO:0000313" key="3">
    <source>
        <dbReference type="Proteomes" id="UP000007322"/>
    </source>
</evidence>
<evidence type="ECO:0000256" key="1">
    <source>
        <dbReference type="SAM" id="Phobius"/>
    </source>
</evidence>